<evidence type="ECO:0000313" key="4">
    <source>
        <dbReference type="EMBL" id="KAA0155391.1"/>
    </source>
</evidence>
<feature type="region of interest" description="Disordered" evidence="3">
    <location>
        <begin position="664"/>
        <end position="692"/>
    </location>
</feature>
<dbReference type="Pfam" id="PF13374">
    <property type="entry name" value="TPR_10"/>
    <property type="match status" value="1"/>
</dbReference>
<evidence type="ECO:0000256" key="1">
    <source>
        <dbReference type="ARBA" id="ARBA00022737"/>
    </source>
</evidence>
<dbReference type="InterPro" id="IPR019734">
    <property type="entry name" value="TPR_rpt"/>
</dbReference>
<feature type="region of interest" description="Disordered" evidence="3">
    <location>
        <begin position="736"/>
        <end position="768"/>
    </location>
</feature>
<organism evidence="4 5">
    <name type="scientific">Cafeteria roenbergensis</name>
    <name type="common">Marine flagellate</name>
    <dbReference type="NCBI Taxonomy" id="33653"/>
    <lineage>
        <taxon>Eukaryota</taxon>
        <taxon>Sar</taxon>
        <taxon>Stramenopiles</taxon>
        <taxon>Bigyra</taxon>
        <taxon>Opalozoa</taxon>
        <taxon>Bicosoecida</taxon>
        <taxon>Cafeteriaceae</taxon>
        <taxon>Cafeteria</taxon>
    </lineage>
</organism>
<gene>
    <name evidence="4" type="ORF">FNF29_01766</name>
</gene>
<dbReference type="Pfam" id="PF13424">
    <property type="entry name" value="TPR_12"/>
    <property type="match status" value="2"/>
</dbReference>
<proteinExistence type="predicted"/>
<evidence type="ECO:0000313" key="5">
    <source>
        <dbReference type="Proteomes" id="UP000323011"/>
    </source>
</evidence>
<dbReference type="PANTHER" id="PTHR45641:SF19">
    <property type="entry name" value="NEPHROCYSTIN-3"/>
    <property type="match status" value="1"/>
</dbReference>
<keyword evidence="5" id="KW-1185">Reference proteome</keyword>
<keyword evidence="1" id="KW-0677">Repeat</keyword>
<dbReference type="SUPFAM" id="SSF48452">
    <property type="entry name" value="TPR-like"/>
    <property type="match status" value="3"/>
</dbReference>
<feature type="compositionally biased region" description="Low complexity" evidence="3">
    <location>
        <begin position="744"/>
        <end position="757"/>
    </location>
</feature>
<dbReference type="EMBL" id="VLTN01000007">
    <property type="protein sequence ID" value="KAA0155391.1"/>
    <property type="molecule type" value="Genomic_DNA"/>
</dbReference>
<dbReference type="Gene3D" id="1.25.40.10">
    <property type="entry name" value="Tetratricopeptide repeat domain"/>
    <property type="match status" value="2"/>
</dbReference>
<protein>
    <submittedName>
        <fullName evidence="4">Uncharacterized protein</fullName>
    </submittedName>
</protein>
<name>A0A5A8CUD0_CAFRO</name>
<dbReference type="InterPro" id="IPR011990">
    <property type="entry name" value="TPR-like_helical_dom_sf"/>
</dbReference>
<comment type="caution">
    <text evidence="4">The sequence shown here is derived from an EMBL/GenBank/DDBJ whole genome shotgun (WGS) entry which is preliminary data.</text>
</comment>
<dbReference type="Proteomes" id="UP000323011">
    <property type="component" value="Unassembled WGS sequence"/>
</dbReference>
<dbReference type="PANTHER" id="PTHR45641">
    <property type="entry name" value="TETRATRICOPEPTIDE REPEAT PROTEIN (AFU_ORTHOLOGUE AFUA_6G03870)"/>
    <property type="match status" value="1"/>
</dbReference>
<dbReference type="AlphaFoldDB" id="A0A5A8CUD0"/>
<feature type="compositionally biased region" description="Basic and acidic residues" evidence="3">
    <location>
        <begin position="664"/>
        <end position="676"/>
    </location>
</feature>
<keyword evidence="2" id="KW-0802">TPR repeat</keyword>
<evidence type="ECO:0000256" key="2">
    <source>
        <dbReference type="ARBA" id="ARBA00022803"/>
    </source>
</evidence>
<reference evidence="4 5" key="1">
    <citation type="submission" date="2019-07" db="EMBL/GenBank/DDBJ databases">
        <title>Genomes of Cafeteria roenbergensis.</title>
        <authorList>
            <person name="Fischer M.G."/>
            <person name="Hackl T."/>
            <person name="Roman M."/>
        </authorList>
    </citation>
    <scope>NUCLEOTIDE SEQUENCE [LARGE SCALE GENOMIC DNA]</scope>
    <source>
        <strain evidence="4 5">BVI</strain>
    </source>
</reference>
<dbReference type="SMART" id="SM00028">
    <property type="entry name" value="TPR"/>
    <property type="match status" value="4"/>
</dbReference>
<accession>A0A5A8CUD0</accession>
<sequence>MASRTAGAIARAFHEASSFGTEAEGSRRMEEALCKLRADGSLRLVSRGTAGGVKVSDTRAGAFFKIASDVAGIYKGSAVMADKAAKHELAALAFLHNVVDSPHLTVPVAACTDVTVRGPDGRPERVYRVQATSLLPLGRSTLRLGSEDANATANLSADCAEVARSLAAAFRLGPSFAQPRQVTVHTYARVALPRDPARLPVMGPESEALLERLGAGRAQSEATGVCAAVQAASGAIVDPLQPTAVTHSSETLPLRGLAAERLPVAFRAGGGGYAFQQVLPFDVEVHLLPTGERQALAAAEAAFPETHDVVQMALNALATSLRAQGNPQAAMRLLTRCLRLRAATDGSDSVGFAAALGNSASCMADMGKFSAAAESLARGLTIMAAALGHAHPSTLDMRSNLANALLSAGRSEEALREIRGCVAEAEAARGGDDPSLVAPLSALGACLTSRGRFDEAEPALRRAVQLAKRQDHGNLEALVAALGSLGDCLQSKGDLEEAVAAFRASADACAGLGQRGTALRAAAMSNAAICLKQQGSPAEAMRIHEEALAMQVQALGRSHLSCSVTRSEIAACMMSLGDDHGAIELLRECKAAALAEVGQAHPLYASASGNLALCLLSVGNSALAAEEAQDAAAAFAMTMGPDHPQTRHARDLVTGTTKRLSELDRRLDSIDAKPERQGGAPGAKSGGSESRTVKQLLETDEAQHVHSIQVRMSLAADDERQRMLADVGRPHDALERARAERGHPAPSASEHAAAAAEPFQGDASTEKPSAVRRLLRGIPCPPLSDSRPHVIALCDGASSKRDMQQFAAAASKRLLVTVVEEATVAVAAASDRRRDGVRCAALLIELAPGTTREVLQALRKRQRPLPTIIIAPALATIASRPDDAVDLRRATALGVDAIAERPIEAASVGKRILSLVRTASVAQAAFSE</sequence>
<evidence type="ECO:0000256" key="3">
    <source>
        <dbReference type="SAM" id="MobiDB-lite"/>
    </source>
</evidence>